<feature type="domain" description="Tyr recombinase" evidence="4">
    <location>
        <begin position="408"/>
        <end position="634"/>
    </location>
</feature>
<dbReference type="GO" id="GO:0015074">
    <property type="term" value="P:DNA integration"/>
    <property type="evidence" value="ECO:0007669"/>
    <property type="project" value="InterPro"/>
</dbReference>
<feature type="compositionally biased region" description="Polar residues" evidence="3">
    <location>
        <begin position="1"/>
        <end position="16"/>
    </location>
</feature>
<evidence type="ECO:0000259" key="4">
    <source>
        <dbReference type="PROSITE" id="PS51898"/>
    </source>
</evidence>
<feature type="compositionally biased region" description="Basic and acidic residues" evidence="3">
    <location>
        <begin position="116"/>
        <end position="131"/>
    </location>
</feature>
<keyword evidence="1" id="KW-0238">DNA-binding</keyword>
<dbReference type="SUPFAM" id="SSF56349">
    <property type="entry name" value="DNA breaking-rejoining enzymes"/>
    <property type="match status" value="1"/>
</dbReference>
<evidence type="ECO:0000256" key="2">
    <source>
        <dbReference type="ARBA" id="ARBA00023172"/>
    </source>
</evidence>
<evidence type="ECO:0000256" key="1">
    <source>
        <dbReference type="ARBA" id="ARBA00023125"/>
    </source>
</evidence>
<dbReference type="GO" id="GO:0003677">
    <property type="term" value="F:DNA binding"/>
    <property type="evidence" value="ECO:0007669"/>
    <property type="project" value="UniProtKB-KW"/>
</dbReference>
<feature type="compositionally biased region" description="Polar residues" evidence="3">
    <location>
        <begin position="140"/>
        <end position="152"/>
    </location>
</feature>
<reference evidence="5" key="1">
    <citation type="journal article" date="2010" name="Science">
        <title>The genome of the Western clawed frog Xenopus tropicalis.</title>
        <authorList>
            <person name="Hellsten U."/>
            <person name="Harland R.M."/>
            <person name="Gilchrist M.J."/>
            <person name="Hendrix D."/>
            <person name="Jurka J."/>
            <person name="Kapitonov V."/>
            <person name="Ovcharenko I."/>
            <person name="Putnam N.H."/>
            <person name="Shu S."/>
            <person name="Taher L."/>
            <person name="Blitz I.L."/>
            <person name="Blumberg B."/>
            <person name="Dichmann D.S."/>
            <person name="Dubchak I."/>
            <person name="Amaya E."/>
            <person name="Detter J.C."/>
            <person name="Fletcher R."/>
            <person name="Gerhard D.S."/>
            <person name="Goodstein D."/>
            <person name="Graves T."/>
            <person name="Grigoriev I.V."/>
            <person name="Grimwood J."/>
            <person name="Kawashima T."/>
            <person name="Lindquist E."/>
            <person name="Lucas S.M."/>
            <person name="Mead P.E."/>
            <person name="Mitros T."/>
            <person name="Ogino H."/>
            <person name="Ohta Y."/>
            <person name="Poliakov A.V."/>
            <person name="Pollet N."/>
            <person name="Robert J."/>
            <person name="Salamov A."/>
            <person name="Sater A.K."/>
            <person name="Schmutz J."/>
            <person name="Terry A."/>
            <person name="Vize P.D."/>
            <person name="Warren W.C."/>
            <person name="Wells D."/>
            <person name="Wills A."/>
            <person name="Wilson R.K."/>
            <person name="Zimmerman L.B."/>
            <person name="Zorn A.M."/>
            <person name="Grainger R."/>
            <person name="Grammer T."/>
            <person name="Khokha M.K."/>
            <person name="Richardson P.M."/>
            <person name="Rokhsar D.S."/>
        </authorList>
    </citation>
    <scope>NUCLEOTIDE SEQUENCE [LARGE SCALE GENOMIC DNA]</scope>
    <source>
        <strain evidence="5">Nigerian</strain>
    </source>
</reference>
<evidence type="ECO:0000256" key="3">
    <source>
        <dbReference type="SAM" id="MobiDB-lite"/>
    </source>
</evidence>
<feature type="compositionally biased region" description="Polar residues" evidence="3">
    <location>
        <begin position="60"/>
        <end position="72"/>
    </location>
</feature>
<dbReference type="PANTHER" id="PTHR33066:SF2">
    <property type="entry name" value="FILAGGRIN-2-LIKE"/>
    <property type="match status" value="1"/>
</dbReference>
<organism evidence="5">
    <name type="scientific">Xenopus tropicalis</name>
    <name type="common">Western clawed frog</name>
    <name type="synonym">Silurana tropicalis</name>
    <dbReference type="NCBI Taxonomy" id="8364"/>
    <lineage>
        <taxon>Eukaryota</taxon>
        <taxon>Metazoa</taxon>
        <taxon>Chordata</taxon>
        <taxon>Craniata</taxon>
        <taxon>Vertebrata</taxon>
        <taxon>Euteleostomi</taxon>
        <taxon>Amphibia</taxon>
        <taxon>Batrachia</taxon>
        <taxon>Anura</taxon>
        <taxon>Pipoidea</taxon>
        <taxon>Pipidae</taxon>
        <taxon>Xenopodinae</taxon>
        <taxon>Xenopus</taxon>
        <taxon>Silurana</taxon>
    </lineage>
</organism>
<feature type="compositionally biased region" description="Basic residues" evidence="3">
    <location>
        <begin position="96"/>
        <end position="107"/>
    </location>
</feature>
<dbReference type="PROSITE" id="PS51898">
    <property type="entry name" value="TYR_RECOMBINASE"/>
    <property type="match status" value="1"/>
</dbReference>
<feature type="region of interest" description="Disordered" evidence="3">
    <location>
        <begin position="1"/>
        <end position="20"/>
    </location>
</feature>
<name>A0A803JHX3_XENTR</name>
<dbReference type="Gene3D" id="1.10.443.10">
    <property type="entry name" value="Intergrase catalytic core"/>
    <property type="match status" value="1"/>
</dbReference>
<feature type="region of interest" description="Disordered" evidence="3">
    <location>
        <begin position="48"/>
        <end position="223"/>
    </location>
</feature>
<feature type="compositionally biased region" description="Basic and acidic residues" evidence="3">
    <location>
        <begin position="195"/>
        <end position="217"/>
    </location>
</feature>
<dbReference type="InterPro" id="IPR013762">
    <property type="entry name" value="Integrase-like_cat_sf"/>
</dbReference>
<dbReference type="InterPro" id="IPR002104">
    <property type="entry name" value="Integrase_catalytic"/>
</dbReference>
<dbReference type="InterPro" id="IPR010998">
    <property type="entry name" value="Integrase_recombinase_N"/>
</dbReference>
<dbReference type="GO" id="GO:0006310">
    <property type="term" value="P:DNA recombination"/>
    <property type="evidence" value="ECO:0007669"/>
    <property type="project" value="UniProtKB-KW"/>
</dbReference>
<dbReference type="GeneTree" id="ENSGT01070000254374"/>
<proteinExistence type="predicted"/>
<dbReference type="SUPFAM" id="SSF47823">
    <property type="entry name" value="lambda integrase-like, N-terminal domain"/>
    <property type="match status" value="1"/>
</dbReference>
<accession>A0A803JHX3</accession>
<sequence>MENSQATLQENQTITPDNGFPELVVSAITPVSRTVVCGTNVAGDNHRCKSLGVGSDIQKSDSAGSLVGSRNQNADKHTGNQSNIQCPTALGETITRPRHSNSVRQRHSSGIYQSTRGDEKSHSLKRSKENPELGGESCVSDISSTHTRSSKLGSRFPKSPPVGFNRVGTKLRSLRVHSDRLGSTRNRPHGIAPQPEDREIHGKDKRSISDSSRRSDSKMGSNIGIRISSHSYAASYTQENKAGKRYIYRNSSLLAEKVMVLGPEGNVNRTTFETTQSGRPSTSRSNCALQTRDVLFDGMAVEKSILMRKGFSPEVAQTMIRARKNVSSKSYHRIWKLFINWCSSRQMDYEKADIPVVLQFLQEGLDKGLGLSSLKVQVSSLSVLLQSRLALQEDVRVFLQGVAHVVPPIRSPVPPWDLNTVLVALTNPPFEPISIIEMQWLTWKTVFLVAISSARRVSEIGALSCNSPYLIFHTEKAILRTRPSFLPKVVSPFHLNEEIVIPSFCSTPKNAKEEKLHNIDVVRALHTYVERTASFRKSDALFVIPSGSRKGFPASKATIARWIREAIRRAYISLQKPPPFRIKAHSTRAMGASWACRNMASAEQLCRAATWASVHTFTKHYRFDTFASAEAAFGRKVLQSVVL</sequence>
<dbReference type="InterPro" id="IPR011010">
    <property type="entry name" value="DNA_brk_join_enz"/>
</dbReference>
<reference evidence="5" key="2">
    <citation type="submission" date="2021-03" db="UniProtKB">
        <authorList>
            <consortium name="Ensembl"/>
        </authorList>
    </citation>
    <scope>IDENTIFICATION</scope>
</reference>
<protein>
    <recommendedName>
        <fullName evidence="4">Tyr recombinase domain-containing protein</fullName>
    </recommendedName>
</protein>
<keyword evidence="2" id="KW-0233">DNA recombination</keyword>
<dbReference type="Ensembl" id="ENSXETT00000105184">
    <property type="protein sequence ID" value="ENSXETP00000107545"/>
    <property type="gene ID" value="ENSXETG00000046062"/>
</dbReference>
<dbReference type="PANTHER" id="PTHR33066">
    <property type="entry name" value="INTEGRASE_SAM-LIKE_N DOMAIN-CONTAINING PROTEIN"/>
    <property type="match status" value="1"/>
</dbReference>
<dbReference type="Gene3D" id="1.10.150.130">
    <property type="match status" value="1"/>
</dbReference>
<dbReference type="AlphaFoldDB" id="A0A803JHX3"/>
<dbReference type="InParanoid" id="A0A803JHX3"/>
<evidence type="ECO:0000313" key="5">
    <source>
        <dbReference type="Ensembl" id="ENSXETP00000107545"/>
    </source>
</evidence>